<gene>
    <name evidence="1" type="ORF">GCM10008119_35960</name>
</gene>
<keyword evidence="2" id="KW-1185">Reference proteome</keyword>
<reference evidence="2" key="1">
    <citation type="journal article" date="2019" name="Int. J. Syst. Evol. Microbiol.">
        <title>The Global Catalogue of Microorganisms (GCM) 10K type strain sequencing project: providing services to taxonomists for standard genome sequencing and annotation.</title>
        <authorList>
            <consortium name="The Broad Institute Genomics Platform"/>
            <consortium name="The Broad Institute Genome Sequencing Center for Infectious Disease"/>
            <person name="Wu L."/>
            <person name="Ma J."/>
        </authorList>
    </citation>
    <scope>NUCLEOTIDE SEQUENCE [LARGE SCALE GENOMIC DNA]</scope>
    <source>
        <strain evidence="2">CCM 8939</strain>
    </source>
</reference>
<evidence type="ECO:0008006" key="3">
    <source>
        <dbReference type="Google" id="ProtNLM"/>
    </source>
</evidence>
<dbReference type="Proteomes" id="UP000645390">
    <property type="component" value="Unassembled WGS sequence"/>
</dbReference>
<organism evidence="1 2">
    <name type="scientific">Pedobacter mendelii</name>
    <dbReference type="NCBI Taxonomy" id="1908240"/>
    <lineage>
        <taxon>Bacteria</taxon>
        <taxon>Pseudomonadati</taxon>
        <taxon>Bacteroidota</taxon>
        <taxon>Sphingobacteriia</taxon>
        <taxon>Sphingobacteriales</taxon>
        <taxon>Sphingobacteriaceae</taxon>
        <taxon>Pedobacter</taxon>
    </lineage>
</organism>
<evidence type="ECO:0000313" key="1">
    <source>
        <dbReference type="EMBL" id="GGI29103.1"/>
    </source>
</evidence>
<name>A0ABQ2BLJ1_9SPHI</name>
<protein>
    <recommendedName>
        <fullName evidence="3">DinB family protein</fullName>
    </recommendedName>
</protein>
<dbReference type="EMBL" id="BMDJ01000014">
    <property type="protein sequence ID" value="GGI29103.1"/>
    <property type="molecule type" value="Genomic_DNA"/>
</dbReference>
<dbReference type="RefSeq" id="WP_188417143.1">
    <property type="nucleotide sequence ID" value="NZ_BMDJ01000014.1"/>
</dbReference>
<proteinExistence type="predicted"/>
<evidence type="ECO:0000313" key="2">
    <source>
        <dbReference type="Proteomes" id="UP000645390"/>
    </source>
</evidence>
<sequence>MNKAEDFFLVLQVQVNIAEQLRNEFDQFWRTDVGSRSEATITYLIRHTALLSSFENLLFMFCSREVWTYGGMGAKALKKGFDGPIYLLSNGDAIDKMRMLCGQFEKEVKDILGLFSLPAELDFLENEINHIKKVNALALNNFETIHRDFVYDGL</sequence>
<accession>A0ABQ2BLJ1</accession>
<comment type="caution">
    <text evidence="1">The sequence shown here is derived from an EMBL/GenBank/DDBJ whole genome shotgun (WGS) entry which is preliminary data.</text>
</comment>